<feature type="domain" description="Helix-turn-helix" evidence="2">
    <location>
        <begin position="9"/>
        <end position="57"/>
    </location>
</feature>
<dbReference type="PANTHER" id="PTHR38431:SF1">
    <property type="entry name" value="BLL2305 PROTEIN"/>
    <property type="match status" value="1"/>
</dbReference>
<dbReference type="AlphaFoldDB" id="A0A5J6LC25"/>
<dbReference type="InterPro" id="IPR041657">
    <property type="entry name" value="HTH_17"/>
</dbReference>
<evidence type="ECO:0000313" key="3">
    <source>
        <dbReference type="EMBL" id="QEW06083.1"/>
    </source>
</evidence>
<evidence type="ECO:0000259" key="1">
    <source>
        <dbReference type="Pfam" id="PF12727"/>
    </source>
</evidence>
<dbReference type="InterPro" id="IPR010093">
    <property type="entry name" value="SinI_DNA-bd"/>
</dbReference>
<organism evidence="3 4">
    <name type="scientific">Nitrincola iocasae</name>
    <dbReference type="NCBI Taxonomy" id="2614693"/>
    <lineage>
        <taxon>Bacteria</taxon>
        <taxon>Pseudomonadati</taxon>
        <taxon>Pseudomonadota</taxon>
        <taxon>Gammaproteobacteria</taxon>
        <taxon>Oceanospirillales</taxon>
        <taxon>Oceanospirillaceae</taxon>
        <taxon>Nitrincola</taxon>
    </lineage>
</organism>
<keyword evidence="4" id="KW-1185">Reference proteome</keyword>
<dbReference type="EMBL" id="CP044222">
    <property type="protein sequence ID" value="QEW06083.1"/>
    <property type="molecule type" value="Genomic_DNA"/>
</dbReference>
<accession>A0A5J6LC25</accession>
<gene>
    <name evidence="3" type="ORF">F5I99_05990</name>
</gene>
<dbReference type="Pfam" id="PF12727">
    <property type="entry name" value="PBP_like"/>
    <property type="match status" value="1"/>
</dbReference>
<dbReference type="PANTHER" id="PTHR38431">
    <property type="entry name" value="BLL2305 PROTEIN"/>
    <property type="match status" value="1"/>
</dbReference>
<dbReference type="Proteomes" id="UP000325606">
    <property type="component" value="Chromosome"/>
</dbReference>
<proteinExistence type="predicted"/>
<reference evidence="3 4" key="1">
    <citation type="submission" date="2019-09" db="EMBL/GenBank/DDBJ databases">
        <title>Nitrincola iocasae sp. nov., a bacterium isolated from the sediment collected at a cold seep field in South China Sea.</title>
        <authorList>
            <person name="Zhang H."/>
            <person name="Wang H."/>
            <person name="Li C."/>
        </authorList>
    </citation>
    <scope>NUCLEOTIDE SEQUENCE [LARGE SCALE GENOMIC DNA]</scope>
    <source>
        <strain evidence="3 4">KXZD1103</strain>
    </source>
</reference>
<name>A0A5J6LC25_9GAMM</name>
<evidence type="ECO:0000259" key="2">
    <source>
        <dbReference type="Pfam" id="PF12728"/>
    </source>
</evidence>
<feature type="domain" description="PBP" evidence="1">
    <location>
        <begin position="86"/>
        <end position="272"/>
    </location>
</feature>
<dbReference type="Pfam" id="PF12728">
    <property type="entry name" value="HTH_17"/>
    <property type="match status" value="1"/>
</dbReference>
<evidence type="ECO:0000313" key="4">
    <source>
        <dbReference type="Proteomes" id="UP000325606"/>
    </source>
</evidence>
<protein>
    <submittedName>
        <fullName evidence="3">Helix-turn-helix domain-containing protein</fullName>
    </submittedName>
</protein>
<dbReference type="GO" id="GO:0003677">
    <property type="term" value="F:DNA binding"/>
    <property type="evidence" value="ECO:0007669"/>
    <property type="project" value="InterPro"/>
</dbReference>
<dbReference type="NCBIfam" id="TIGR01764">
    <property type="entry name" value="excise"/>
    <property type="match status" value="1"/>
</dbReference>
<dbReference type="SUPFAM" id="SSF53850">
    <property type="entry name" value="Periplasmic binding protein-like II"/>
    <property type="match status" value="1"/>
</dbReference>
<dbReference type="RefSeq" id="WP_151054114.1">
    <property type="nucleotide sequence ID" value="NZ_CP044222.1"/>
</dbReference>
<dbReference type="InterPro" id="IPR024370">
    <property type="entry name" value="PBP_domain"/>
</dbReference>
<sequence>MSDPSPSPYMTVKDAAAYLHLNEKKVYQLASDGHLPATKVTGKWLFPRKLIDQWLLESSHHGVLSDRLLFAGSDDPLLKAALLRIMQQQQYQALYSYMPTGTQAGLSLLAQGLVDCCAVHWGRAEESQIRHPALIRQYTGSRHWVLVHLFKRRQGLMLRKDDSDTLLSEPTEMLRKRWVIRQEGAGSQRFLKDWLQQQNLSFEKIHASIRALTETEVASAIARNLADIGPGTEAAAIECGLTFVPVYQEAFELVIPRQVFFRTLLQQVFDWLQSPEGRQTATKLEGYDLSQCGKLIWNGEVRDS</sequence>
<dbReference type="KEGG" id="nik:F5I99_05990"/>